<evidence type="ECO:0000313" key="2">
    <source>
        <dbReference type="Proteomes" id="UP000075041"/>
    </source>
</evidence>
<sequence>MENKSEFLDFIVENNLLDNTYSNYLVRTSKNGLKQNERNYLNYVLTGNSEKLKEIQSLEEQKIPDILRNLSDSHFSVKNFTNVSIYDYFNKPDLDQTLQIYLRKLVIIHKHDGTKDLNINFLVYLLNISLFKKINGDKTEDYIFSNSTNIIQENKANLKINDNLEALISVLFGWDSEACWKKITRLRNDGKFSNTIDKIVEILIDISETSHSNQTLIRDEIIKQIILKLQSIKFEVVFDYIPFSKSIPELTEIENNLVSHIINQKKYIINDKTLIPIISYFENRKIERDNFYDNVSVDKSKKIIKENLVLILRYINSYNDKKAFDLTDFGIEIDDFDKIGYITSKYENFSELYNIVRTTENSRELFKAVPYEILWSFVNDKKKIDNSESEIIDALKIIDSDYLINKLNEPNFNLNLSINKDSEIIKYFKTSLDKRKITNENLIILLNSSSNLNKKKNKSKKRKISNLITSSIEINSKRVQQFSTNDIIEFDISKITNEEKLRYKELIKVKISTLKNGSSIKKLKNRLNQVVLD</sequence>
<comment type="caution">
    <text evidence="1">The sequence shown here is derived from an EMBL/GenBank/DDBJ whole genome shotgun (WGS) entry which is preliminary data.</text>
</comment>
<name>A0A822VL41_STRSU</name>
<proteinExistence type="predicted"/>
<dbReference type="AlphaFoldDB" id="A0A822VL41"/>
<gene>
    <name evidence="1" type="ORF">ERS132356_00962</name>
</gene>
<dbReference type="EMBL" id="FIFJ01000009">
    <property type="protein sequence ID" value="CYT96555.1"/>
    <property type="molecule type" value="Genomic_DNA"/>
</dbReference>
<dbReference type="RefSeq" id="WP_023370275.1">
    <property type="nucleotide sequence ID" value="NZ_CECR01000002.1"/>
</dbReference>
<accession>A0A822VL41</accession>
<protein>
    <submittedName>
        <fullName evidence="1">Uncharacterized protein</fullName>
    </submittedName>
</protein>
<organism evidence="1 2">
    <name type="scientific">Streptococcus suis</name>
    <dbReference type="NCBI Taxonomy" id="1307"/>
    <lineage>
        <taxon>Bacteria</taxon>
        <taxon>Bacillati</taxon>
        <taxon>Bacillota</taxon>
        <taxon>Bacilli</taxon>
        <taxon>Lactobacillales</taxon>
        <taxon>Streptococcaceae</taxon>
        <taxon>Streptococcus</taxon>
    </lineage>
</organism>
<reference evidence="1 2" key="1">
    <citation type="submission" date="2016-02" db="EMBL/GenBank/DDBJ databases">
        <authorList>
            <consortium name="Pathogen Informatics"/>
        </authorList>
    </citation>
    <scope>NUCLEOTIDE SEQUENCE [LARGE SCALE GENOMIC DNA]</scope>
    <source>
        <strain evidence="1 2">LOLA-SS005</strain>
    </source>
</reference>
<evidence type="ECO:0000313" key="1">
    <source>
        <dbReference type="EMBL" id="CYT96555.1"/>
    </source>
</evidence>
<dbReference type="Proteomes" id="UP000075041">
    <property type="component" value="Unassembled WGS sequence"/>
</dbReference>